<evidence type="ECO:0000256" key="6">
    <source>
        <dbReference type="RuleBase" id="RU361145"/>
    </source>
</evidence>
<dbReference type="EMBL" id="CAXKWB010009711">
    <property type="protein sequence ID" value="CAL4095828.1"/>
    <property type="molecule type" value="Genomic_DNA"/>
</dbReference>
<dbReference type="GO" id="GO:0006826">
    <property type="term" value="P:iron ion transport"/>
    <property type="evidence" value="ECO:0007669"/>
    <property type="project" value="InterPro"/>
</dbReference>
<evidence type="ECO:0000313" key="10">
    <source>
        <dbReference type="Proteomes" id="UP001497623"/>
    </source>
</evidence>
<dbReference type="GO" id="GO:0008199">
    <property type="term" value="F:ferric iron binding"/>
    <property type="evidence" value="ECO:0007669"/>
    <property type="project" value="InterPro"/>
</dbReference>
<evidence type="ECO:0000256" key="5">
    <source>
        <dbReference type="PIRSR" id="PIRSR601519-1"/>
    </source>
</evidence>
<keyword evidence="3 5" id="KW-0479">Metal-binding</keyword>
<dbReference type="InterPro" id="IPR001519">
    <property type="entry name" value="Ferritin"/>
</dbReference>
<feature type="binding site" evidence="5">
    <location>
        <position position="67"/>
    </location>
    <ligand>
        <name>Fe cation</name>
        <dbReference type="ChEBI" id="CHEBI:24875"/>
        <label>1</label>
    </ligand>
</feature>
<dbReference type="AlphaFoldDB" id="A0AAV2QT65"/>
<keyword evidence="2 6" id="KW-0409">Iron storage</keyword>
<dbReference type="GO" id="GO:0004322">
    <property type="term" value="F:ferroxidase activity"/>
    <property type="evidence" value="ECO:0007669"/>
    <property type="project" value="UniProtKB-EC"/>
</dbReference>
<evidence type="ECO:0000256" key="2">
    <source>
        <dbReference type="ARBA" id="ARBA00022434"/>
    </source>
</evidence>
<evidence type="ECO:0000256" key="1">
    <source>
        <dbReference type="ARBA" id="ARBA00007513"/>
    </source>
</evidence>
<gene>
    <name evidence="9" type="ORF">MNOR_LOCUS15498</name>
</gene>
<feature type="domain" description="Ferritin-like diiron" evidence="8">
    <location>
        <begin position="50"/>
        <end position="208"/>
    </location>
</feature>
<dbReference type="PANTHER" id="PTHR11431">
    <property type="entry name" value="FERRITIN"/>
    <property type="match status" value="1"/>
</dbReference>
<dbReference type="SUPFAM" id="SSF47240">
    <property type="entry name" value="Ferritin-like"/>
    <property type="match status" value="1"/>
</dbReference>
<feature type="binding site" evidence="5">
    <location>
        <position position="105"/>
    </location>
    <ligand>
        <name>Fe cation</name>
        <dbReference type="ChEBI" id="CHEBI:24875"/>
        <label>1</label>
    </ligand>
</feature>
<dbReference type="Proteomes" id="UP001497623">
    <property type="component" value="Unassembled WGS sequence"/>
</dbReference>
<dbReference type="PROSITE" id="PS50905">
    <property type="entry name" value="FERRITIN_LIKE"/>
    <property type="match status" value="1"/>
</dbReference>
<evidence type="ECO:0000313" key="9">
    <source>
        <dbReference type="EMBL" id="CAL4095828.1"/>
    </source>
</evidence>
<dbReference type="PANTHER" id="PTHR11431:SF43">
    <property type="entry name" value="FERRITIN"/>
    <property type="match status" value="1"/>
</dbReference>
<organism evidence="9 10">
    <name type="scientific">Meganyctiphanes norvegica</name>
    <name type="common">Northern krill</name>
    <name type="synonym">Thysanopoda norvegica</name>
    <dbReference type="NCBI Taxonomy" id="48144"/>
    <lineage>
        <taxon>Eukaryota</taxon>
        <taxon>Metazoa</taxon>
        <taxon>Ecdysozoa</taxon>
        <taxon>Arthropoda</taxon>
        <taxon>Crustacea</taxon>
        <taxon>Multicrustacea</taxon>
        <taxon>Malacostraca</taxon>
        <taxon>Eumalacostraca</taxon>
        <taxon>Eucarida</taxon>
        <taxon>Euphausiacea</taxon>
        <taxon>Euphausiidae</taxon>
        <taxon>Meganyctiphanes</taxon>
    </lineage>
</organism>
<feature type="binding site" evidence="5">
    <location>
        <position position="190"/>
    </location>
    <ligand>
        <name>Fe cation</name>
        <dbReference type="ChEBI" id="CHEBI:24875"/>
        <label>1</label>
    </ligand>
</feature>
<dbReference type="Pfam" id="PF00210">
    <property type="entry name" value="Ferritin"/>
    <property type="match status" value="1"/>
</dbReference>
<feature type="binding site" evidence="5">
    <location>
        <position position="158"/>
    </location>
    <ligand>
        <name>Fe cation</name>
        <dbReference type="ChEBI" id="CHEBI:24875"/>
        <label>1</label>
    </ligand>
</feature>
<comment type="catalytic activity">
    <reaction evidence="6">
        <text>4 Fe(2+) + O2 + 4 H(+) = 4 Fe(3+) + 2 H2O</text>
        <dbReference type="Rhea" id="RHEA:11148"/>
        <dbReference type="ChEBI" id="CHEBI:15377"/>
        <dbReference type="ChEBI" id="CHEBI:15378"/>
        <dbReference type="ChEBI" id="CHEBI:15379"/>
        <dbReference type="ChEBI" id="CHEBI:29033"/>
        <dbReference type="ChEBI" id="CHEBI:29034"/>
        <dbReference type="EC" id="1.16.3.1"/>
    </reaction>
</comment>
<dbReference type="InterPro" id="IPR009078">
    <property type="entry name" value="Ferritin-like_SF"/>
</dbReference>
<dbReference type="EC" id="1.16.3.1" evidence="6"/>
<keyword evidence="6" id="KW-0560">Oxidoreductase</keyword>
<keyword evidence="4 5" id="KW-0408">Iron</keyword>
<comment type="function">
    <text evidence="6">Stores iron in a soluble, non-toxic, readily available form. Important for iron homeostasis. Iron is taken up in the ferrous form and deposited as ferric hydroxides after oxidation.</text>
</comment>
<keyword evidence="10" id="KW-1185">Reference proteome</keyword>
<dbReference type="GO" id="GO:0005737">
    <property type="term" value="C:cytoplasm"/>
    <property type="evidence" value="ECO:0007669"/>
    <property type="project" value="TreeGrafter"/>
</dbReference>
<evidence type="ECO:0000256" key="4">
    <source>
        <dbReference type="ARBA" id="ARBA00023004"/>
    </source>
</evidence>
<accession>A0AAV2QT65</accession>
<keyword evidence="7" id="KW-0732">Signal</keyword>
<evidence type="ECO:0000256" key="3">
    <source>
        <dbReference type="ARBA" id="ARBA00022723"/>
    </source>
</evidence>
<feature type="binding site" evidence="5">
    <location>
        <position position="102"/>
    </location>
    <ligand>
        <name>Fe cation</name>
        <dbReference type="ChEBI" id="CHEBI:24875"/>
        <label>1</label>
    </ligand>
</feature>
<feature type="chain" id="PRO_5043651710" description="Ferritin" evidence="7">
    <location>
        <begin position="23"/>
        <end position="236"/>
    </location>
</feature>
<dbReference type="InterPro" id="IPR012347">
    <property type="entry name" value="Ferritin-like"/>
</dbReference>
<dbReference type="CDD" id="cd01056">
    <property type="entry name" value="Euk_Ferritin"/>
    <property type="match status" value="1"/>
</dbReference>
<dbReference type="InterPro" id="IPR009040">
    <property type="entry name" value="Ferritin-like_diiron"/>
</dbReference>
<name>A0AAV2QT65_MEGNR</name>
<comment type="similarity">
    <text evidence="1 6">Belongs to the ferritin family.</text>
</comment>
<dbReference type="GO" id="GO:0006879">
    <property type="term" value="P:intracellular iron ion homeostasis"/>
    <property type="evidence" value="ECO:0007669"/>
    <property type="project" value="UniProtKB-KW"/>
</dbReference>
<proteinExistence type="inferred from homology"/>
<reference evidence="9 10" key="1">
    <citation type="submission" date="2024-05" db="EMBL/GenBank/DDBJ databases">
        <authorList>
            <person name="Wallberg A."/>
        </authorList>
    </citation>
    <scope>NUCLEOTIDE SEQUENCE [LARGE SCALE GENOMIC DNA]</scope>
</reference>
<comment type="caution">
    <text evidence="9">The sequence shown here is derived from an EMBL/GenBank/DDBJ whole genome shotgun (WGS) entry which is preliminary data.</text>
</comment>
<dbReference type="GO" id="GO:0008198">
    <property type="term" value="F:ferrous iron binding"/>
    <property type="evidence" value="ECO:0007669"/>
    <property type="project" value="TreeGrafter"/>
</dbReference>
<feature type="signal peptide" evidence="7">
    <location>
        <begin position="1"/>
        <end position="22"/>
    </location>
</feature>
<evidence type="ECO:0000259" key="8">
    <source>
        <dbReference type="PROSITE" id="PS50905"/>
    </source>
</evidence>
<dbReference type="InterPro" id="IPR008331">
    <property type="entry name" value="Ferritin_DPS_dom"/>
</dbReference>
<protein>
    <recommendedName>
        <fullName evidence="6">Ferritin</fullName>
        <ecNumber evidence="6">1.16.3.1</ecNumber>
    </recommendedName>
</protein>
<dbReference type="Gene3D" id="1.20.1260.10">
    <property type="match status" value="1"/>
</dbReference>
<sequence length="236" mass="26543">MQRTALLALALLSVADWRAVSGAPCEDPNGCEANFNCNKTLEHDQVPQASCYISKCERAIQDHVQFEFNAAFTYLAMGAHFAQENVNRPGIAKFLLGAASEERSHAILMLDYLNKRGIPLKPKNARYEYVTDPVIQDRLNKLEMIDYKDALTQALNMELDVTQRIYHVIKACEDDYHGADVFTNPILDEQHHGVRNLQGAIKTFDNLVEGAEANPQYKNYAEYTFDMGVLKGEIAV</sequence>
<evidence type="ECO:0000256" key="7">
    <source>
        <dbReference type="SAM" id="SignalP"/>
    </source>
</evidence>